<protein>
    <submittedName>
        <fullName evidence="2">Uncharacterized protein</fullName>
    </submittedName>
</protein>
<dbReference type="Proteomes" id="UP001632038">
    <property type="component" value="Unassembled WGS sequence"/>
</dbReference>
<keyword evidence="1" id="KW-0732">Signal</keyword>
<reference evidence="3" key="1">
    <citation type="journal article" date="2024" name="IScience">
        <title>Strigolactones Initiate the Formation of Haustorium-like Structures in Castilleja.</title>
        <authorList>
            <person name="Buerger M."/>
            <person name="Peterson D."/>
            <person name="Chory J."/>
        </authorList>
    </citation>
    <scope>NUCLEOTIDE SEQUENCE [LARGE SCALE GENOMIC DNA]</scope>
</reference>
<organism evidence="2 3">
    <name type="scientific">Castilleja foliolosa</name>
    <dbReference type="NCBI Taxonomy" id="1961234"/>
    <lineage>
        <taxon>Eukaryota</taxon>
        <taxon>Viridiplantae</taxon>
        <taxon>Streptophyta</taxon>
        <taxon>Embryophyta</taxon>
        <taxon>Tracheophyta</taxon>
        <taxon>Spermatophyta</taxon>
        <taxon>Magnoliopsida</taxon>
        <taxon>eudicotyledons</taxon>
        <taxon>Gunneridae</taxon>
        <taxon>Pentapetalae</taxon>
        <taxon>asterids</taxon>
        <taxon>lamiids</taxon>
        <taxon>Lamiales</taxon>
        <taxon>Orobanchaceae</taxon>
        <taxon>Pedicularideae</taxon>
        <taxon>Castillejinae</taxon>
        <taxon>Castilleja</taxon>
    </lineage>
</organism>
<name>A0ABD3EP37_9LAMI</name>
<accession>A0ABD3EP37</accession>
<proteinExistence type="predicted"/>
<evidence type="ECO:0000256" key="1">
    <source>
        <dbReference type="SAM" id="SignalP"/>
    </source>
</evidence>
<sequence>MVDGNKADAFIDLSLCRFVLAVLLDFFSEVQRPVTCWTSVALDAGVGIDFAYTECSQKSDGSKEKIVRQHRDDHFEDHLDAVFL</sequence>
<feature type="chain" id="PRO_5044759815" evidence="1">
    <location>
        <begin position="22"/>
        <end position="84"/>
    </location>
</feature>
<comment type="caution">
    <text evidence="2">The sequence shown here is derived from an EMBL/GenBank/DDBJ whole genome shotgun (WGS) entry which is preliminary data.</text>
</comment>
<evidence type="ECO:0000313" key="3">
    <source>
        <dbReference type="Proteomes" id="UP001632038"/>
    </source>
</evidence>
<dbReference type="AlphaFoldDB" id="A0ABD3EP37"/>
<evidence type="ECO:0000313" key="2">
    <source>
        <dbReference type="EMBL" id="KAL3654859.1"/>
    </source>
</evidence>
<dbReference type="EMBL" id="JAVIJP010000002">
    <property type="protein sequence ID" value="KAL3654859.1"/>
    <property type="molecule type" value="Genomic_DNA"/>
</dbReference>
<feature type="signal peptide" evidence="1">
    <location>
        <begin position="1"/>
        <end position="21"/>
    </location>
</feature>
<gene>
    <name evidence="2" type="ORF">CASFOL_000645</name>
</gene>
<keyword evidence="3" id="KW-1185">Reference proteome</keyword>